<evidence type="ECO:0000256" key="3">
    <source>
        <dbReference type="SAM" id="Phobius"/>
    </source>
</evidence>
<reference evidence="4 6" key="2">
    <citation type="journal article" date="2013" name="Nature">
        <title>Insights into bilaterian evolution from three spiralian genomes.</title>
        <authorList>
            <person name="Simakov O."/>
            <person name="Marletaz F."/>
            <person name="Cho S.J."/>
            <person name="Edsinger-Gonzales E."/>
            <person name="Havlak P."/>
            <person name="Hellsten U."/>
            <person name="Kuo D.H."/>
            <person name="Larsson T."/>
            <person name="Lv J."/>
            <person name="Arendt D."/>
            <person name="Savage R."/>
            <person name="Osoegawa K."/>
            <person name="de Jong P."/>
            <person name="Grimwood J."/>
            <person name="Chapman J.A."/>
            <person name="Shapiro H."/>
            <person name="Aerts A."/>
            <person name="Otillar R.P."/>
            <person name="Terry A.Y."/>
            <person name="Boore J.L."/>
            <person name="Grigoriev I.V."/>
            <person name="Lindberg D.R."/>
            <person name="Seaver E.C."/>
            <person name="Weisblat D.A."/>
            <person name="Putnam N.H."/>
            <person name="Rokhsar D.S."/>
        </authorList>
    </citation>
    <scope>NUCLEOTIDE SEQUENCE</scope>
    <source>
        <strain evidence="4 6">I ESC-2004</strain>
    </source>
</reference>
<keyword evidence="6" id="KW-1185">Reference proteome</keyword>
<keyword evidence="3" id="KW-1133">Transmembrane helix</keyword>
<dbReference type="AlphaFoldDB" id="R7VGY8"/>
<feature type="compositionally biased region" description="Polar residues" evidence="2">
    <location>
        <begin position="318"/>
        <end position="330"/>
    </location>
</feature>
<dbReference type="OMA" id="VFMFKNV"/>
<dbReference type="EnsemblMetazoa" id="CapteT219189">
    <property type="protein sequence ID" value="CapteP219189"/>
    <property type="gene ID" value="CapteG219189"/>
</dbReference>
<dbReference type="OrthoDB" id="5964337at2759"/>
<feature type="transmembrane region" description="Helical" evidence="3">
    <location>
        <begin position="239"/>
        <end position="258"/>
    </location>
</feature>
<feature type="transmembrane region" description="Helical" evidence="3">
    <location>
        <begin position="89"/>
        <end position="110"/>
    </location>
</feature>
<comment type="similarity">
    <text evidence="1">Belongs to the TMEM121 family.</text>
</comment>
<feature type="transmembrane region" description="Helical" evidence="3">
    <location>
        <begin position="21"/>
        <end position="39"/>
    </location>
</feature>
<feature type="region of interest" description="Disordered" evidence="2">
    <location>
        <begin position="292"/>
        <end position="330"/>
    </location>
</feature>
<evidence type="ECO:0000313" key="5">
    <source>
        <dbReference type="EnsemblMetazoa" id="CapteP219189"/>
    </source>
</evidence>
<gene>
    <name evidence="4" type="ORF">CAPTEDRAFT_219189</name>
</gene>
<evidence type="ECO:0000256" key="2">
    <source>
        <dbReference type="SAM" id="MobiDB-lite"/>
    </source>
</evidence>
<keyword evidence="3" id="KW-0472">Membrane</keyword>
<dbReference type="PANTHER" id="PTHR47399:SF1">
    <property type="entry name" value="TRANSMEMBRANE PROTEIN 121B"/>
    <property type="match status" value="1"/>
</dbReference>
<evidence type="ECO:0000313" key="4">
    <source>
        <dbReference type="EMBL" id="ELU17874.1"/>
    </source>
</evidence>
<dbReference type="EMBL" id="KB292258">
    <property type="protein sequence ID" value="ELU17874.1"/>
    <property type="molecule type" value="Genomic_DNA"/>
</dbReference>
<keyword evidence="3" id="KW-0812">Transmembrane</keyword>
<evidence type="ECO:0000313" key="6">
    <source>
        <dbReference type="Proteomes" id="UP000014760"/>
    </source>
</evidence>
<dbReference type="InterPro" id="IPR026624">
    <property type="entry name" value="CECR6"/>
</dbReference>
<feature type="transmembrane region" description="Helical" evidence="3">
    <location>
        <begin position="199"/>
        <end position="218"/>
    </location>
</feature>
<protein>
    <submittedName>
        <fullName evidence="4 5">Uncharacterized protein</fullName>
    </submittedName>
</protein>
<evidence type="ECO:0000256" key="1">
    <source>
        <dbReference type="ARBA" id="ARBA00007711"/>
    </source>
</evidence>
<reference evidence="5" key="3">
    <citation type="submission" date="2015-06" db="UniProtKB">
        <authorList>
            <consortium name="EnsemblMetazoa"/>
        </authorList>
    </citation>
    <scope>IDENTIFICATION</scope>
</reference>
<feature type="transmembrane region" description="Helical" evidence="3">
    <location>
        <begin position="45"/>
        <end position="68"/>
    </location>
</feature>
<name>R7VGY8_CAPTE</name>
<sequence length="330" mass="36822">MPVRRDRSLTSVLRRWANIPERIICILVLLFQCAILDYYMISHNTLIWCLWALPDLIVVGIFIWAFIVSYRYLRRTSDSEPMEGGELPLGYVAWGVYAVFLCCKVAIIFGMPEYIAQKLDEKSGFFGVNLLKTTISLSAIIYLLLVASHNDAAPDSNRQALIKSLSGGIAVDILDTVQFLNLLFIQETRIFLTFTEHRAILGVSCINLLLPTLLLVILSRTRYGRGNYPRGLKLLHTTLYLIFINLPMLVIRILLWHLKSQDVSVFAIKNVIGIGQTVINIHEHMVALTPADSPAEVDPGSSPDDPTSVAMVPLRPATSASGPQEATTEL</sequence>
<dbReference type="PANTHER" id="PTHR47399">
    <property type="entry name" value="TRANSMEMBRANE PROTEIN 121B"/>
    <property type="match status" value="1"/>
</dbReference>
<organism evidence="4">
    <name type="scientific">Capitella teleta</name>
    <name type="common">Polychaete worm</name>
    <dbReference type="NCBI Taxonomy" id="283909"/>
    <lineage>
        <taxon>Eukaryota</taxon>
        <taxon>Metazoa</taxon>
        <taxon>Spiralia</taxon>
        <taxon>Lophotrochozoa</taxon>
        <taxon>Annelida</taxon>
        <taxon>Polychaeta</taxon>
        <taxon>Sedentaria</taxon>
        <taxon>Scolecida</taxon>
        <taxon>Capitellidae</taxon>
        <taxon>Capitella</taxon>
    </lineage>
</organism>
<reference evidence="6" key="1">
    <citation type="submission" date="2012-12" db="EMBL/GenBank/DDBJ databases">
        <authorList>
            <person name="Hellsten U."/>
            <person name="Grimwood J."/>
            <person name="Chapman J.A."/>
            <person name="Shapiro H."/>
            <person name="Aerts A."/>
            <person name="Otillar R.P."/>
            <person name="Terry A.Y."/>
            <person name="Boore J.L."/>
            <person name="Simakov O."/>
            <person name="Marletaz F."/>
            <person name="Cho S.-J."/>
            <person name="Edsinger-Gonzales E."/>
            <person name="Havlak P."/>
            <person name="Kuo D.-H."/>
            <person name="Larsson T."/>
            <person name="Lv J."/>
            <person name="Arendt D."/>
            <person name="Savage R."/>
            <person name="Osoegawa K."/>
            <person name="de Jong P."/>
            <person name="Lindberg D.R."/>
            <person name="Seaver E.C."/>
            <person name="Weisblat D.A."/>
            <person name="Putnam N.H."/>
            <person name="Grigoriev I.V."/>
            <person name="Rokhsar D.S."/>
        </authorList>
    </citation>
    <scope>NUCLEOTIDE SEQUENCE</scope>
    <source>
        <strain evidence="6">I ESC-2004</strain>
    </source>
</reference>
<dbReference type="Proteomes" id="UP000014760">
    <property type="component" value="Unassembled WGS sequence"/>
</dbReference>
<proteinExistence type="inferred from homology"/>
<dbReference type="InterPro" id="IPR032776">
    <property type="entry name" value="CECR6/TMEM121"/>
</dbReference>
<accession>R7VGY8</accession>
<dbReference type="HOGENOM" id="CLU_062697_0_0_1"/>
<dbReference type="Pfam" id="PF14997">
    <property type="entry name" value="CECR6_TMEM121"/>
    <property type="match status" value="1"/>
</dbReference>
<dbReference type="EMBL" id="AMQN01016635">
    <property type="status" value="NOT_ANNOTATED_CDS"/>
    <property type="molecule type" value="Genomic_DNA"/>
</dbReference>
<feature type="transmembrane region" description="Helical" evidence="3">
    <location>
        <begin position="130"/>
        <end position="148"/>
    </location>
</feature>